<dbReference type="Pfam" id="PF04149">
    <property type="entry name" value="DUF397"/>
    <property type="match status" value="1"/>
</dbReference>
<organism evidence="2 3">
    <name type="scientific">Streptomyces tamarix</name>
    <dbReference type="NCBI Taxonomy" id="3078565"/>
    <lineage>
        <taxon>Bacteria</taxon>
        <taxon>Bacillati</taxon>
        <taxon>Actinomycetota</taxon>
        <taxon>Actinomycetes</taxon>
        <taxon>Kitasatosporales</taxon>
        <taxon>Streptomycetaceae</taxon>
        <taxon>Streptomyces</taxon>
    </lineage>
</organism>
<evidence type="ECO:0000313" key="3">
    <source>
        <dbReference type="Proteomes" id="UP001250181"/>
    </source>
</evidence>
<dbReference type="Proteomes" id="UP001250181">
    <property type="component" value="Unassembled WGS sequence"/>
</dbReference>
<evidence type="ECO:0000313" key="2">
    <source>
        <dbReference type="EMBL" id="MDT9684631.1"/>
    </source>
</evidence>
<sequence length="79" mass="8273">MQDFTNGMAAGLITTPWVKSSVSEANGQCVELSQLRKGSVAMRNSTDPDGPALVFPAVELAAFLEGVKDGEFDALVATN</sequence>
<proteinExistence type="predicted"/>
<comment type="caution">
    <text evidence="2">The sequence shown here is derived from an EMBL/GenBank/DDBJ whole genome shotgun (WGS) entry which is preliminary data.</text>
</comment>
<dbReference type="RefSeq" id="WP_315879686.1">
    <property type="nucleotide sequence ID" value="NZ_JAWCTQ010000029.1"/>
</dbReference>
<gene>
    <name evidence="2" type="ORF">RND61_21605</name>
</gene>
<keyword evidence="3" id="KW-1185">Reference proteome</keyword>
<dbReference type="InterPro" id="IPR007278">
    <property type="entry name" value="DUF397"/>
</dbReference>
<dbReference type="EMBL" id="JAWCTQ010000029">
    <property type="protein sequence ID" value="MDT9684631.1"/>
    <property type="molecule type" value="Genomic_DNA"/>
</dbReference>
<name>A0ABU3QPF4_9ACTN</name>
<feature type="domain" description="DUF397" evidence="1">
    <location>
        <begin position="16"/>
        <end position="68"/>
    </location>
</feature>
<accession>A0ABU3QPF4</accession>
<protein>
    <submittedName>
        <fullName evidence="2">DUF397 domain-containing protein</fullName>
    </submittedName>
</protein>
<reference evidence="2 3" key="1">
    <citation type="submission" date="2023-09" db="EMBL/GenBank/DDBJ databases">
        <title>Streptomyces sp. nov.: A antagonism against Alternaria gaisen Producing Streptochlin, Isolated from Tamarix root soil.</title>
        <authorList>
            <person name="Chen Y."/>
        </authorList>
    </citation>
    <scope>NUCLEOTIDE SEQUENCE [LARGE SCALE GENOMIC DNA]</scope>
    <source>
        <strain evidence="2 3">TRM76323</strain>
    </source>
</reference>
<evidence type="ECO:0000259" key="1">
    <source>
        <dbReference type="Pfam" id="PF04149"/>
    </source>
</evidence>